<name>A0A0M0JTI9_9EUKA</name>
<protein>
    <submittedName>
        <fullName evidence="2">Hect e3 ubiquitin</fullName>
    </submittedName>
</protein>
<evidence type="ECO:0000256" key="1">
    <source>
        <dbReference type="SAM" id="Phobius"/>
    </source>
</evidence>
<organism evidence="2 3">
    <name type="scientific">Chrysochromulina tobinii</name>
    <dbReference type="NCBI Taxonomy" id="1460289"/>
    <lineage>
        <taxon>Eukaryota</taxon>
        <taxon>Haptista</taxon>
        <taxon>Haptophyta</taxon>
        <taxon>Prymnesiophyceae</taxon>
        <taxon>Prymnesiales</taxon>
        <taxon>Chrysochromulinaceae</taxon>
        <taxon>Chrysochromulina</taxon>
    </lineage>
</organism>
<comment type="caution">
    <text evidence="2">The sequence shown here is derived from an EMBL/GenBank/DDBJ whole genome shotgun (WGS) entry which is preliminary data.</text>
</comment>
<accession>A0A0M0JTI9</accession>
<proteinExistence type="predicted"/>
<keyword evidence="1" id="KW-0812">Transmembrane</keyword>
<keyword evidence="1" id="KW-1133">Transmembrane helix</keyword>
<evidence type="ECO:0000313" key="2">
    <source>
        <dbReference type="EMBL" id="KOO29642.1"/>
    </source>
</evidence>
<dbReference type="Proteomes" id="UP000037460">
    <property type="component" value="Unassembled WGS sequence"/>
</dbReference>
<evidence type="ECO:0000313" key="3">
    <source>
        <dbReference type="Proteomes" id="UP000037460"/>
    </source>
</evidence>
<reference evidence="3" key="1">
    <citation type="journal article" date="2015" name="PLoS Genet.">
        <title>Genome Sequence and Transcriptome Analyses of Chrysochromulina tobin: Metabolic Tools for Enhanced Algal Fitness in the Prominent Order Prymnesiales (Haptophyceae).</title>
        <authorList>
            <person name="Hovde B.T."/>
            <person name="Deodato C.R."/>
            <person name="Hunsperger H.M."/>
            <person name="Ryken S.A."/>
            <person name="Yost W."/>
            <person name="Jha R.K."/>
            <person name="Patterson J."/>
            <person name="Monnat R.J. Jr."/>
            <person name="Barlow S.B."/>
            <person name="Starkenburg S.R."/>
            <person name="Cattolico R.A."/>
        </authorList>
    </citation>
    <scope>NUCLEOTIDE SEQUENCE</scope>
    <source>
        <strain evidence="3">CCMP291</strain>
    </source>
</reference>
<sequence length="298" mass="31271">MAMVTVNVPEGVYEGQEFLLTYEGQELMVCCPDGCGPGDEITLEVPAVEAPTGACSEAPALVDVCVPEGCFAGMVFTVTFDGTSFDITVPEGVQPGEMLTVEVPASSGSTATPSPTKLASIPEQKVSCAPIQEIPDFRHTSSNTSAGPQRVKPPAEKYLKGLDIPAFKGKKKGVTANSVNADAKWNTVAGDLFSALPSEGFGKEAGDFAIGQLVQVARSDGSWTYGKIMDYDPSGDVYSVMTKRGPGLLLMTPLIASLIASLIISQVMTKRGPKYFVEKSDITEDVCINPGNGGCAQQ</sequence>
<feature type="transmembrane region" description="Helical" evidence="1">
    <location>
        <begin position="248"/>
        <end position="269"/>
    </location>
</feature>
<dbReference type="OrthoDB" id="407325at2759"/>
<keyword evidence="3" id="KW-1185">Reference proteome</keyword>
<dbReference type="EMBL" id="JWZX01002384">
    <property type="protein sequence ID" value="KOO29642.1"/>
    <property type="molecule type" value="Genomic_DNA"/>
</dbReference>
<dbReference type="AlphaFoldDB" id="A0A0M0JTI9"/>
<gene>
    <name evidence="2" type="ORF">Ctob_006391</name>
</gene>
<keyword evidence="1" id="KW-0472">Membrane</keyword>